<dbReference type="eggNOG" id="COG1846">
    <property type="taxonomic scope" value="Bacteria"/>
</dbReference>
<dbReference type="PROSITE" id="PS50995">
    <property type="entry name" value="HTH_MARR_2"/>
    <property type="match status" value="1"/>
</dbReference>
<dbReference type="PANTHER" id="PTHR33164:SF56">
    <property type="entry name" value="HTH-TYPE TRANSCRIPTIONAL REGULATOR MHQR"/>
    <property type="match status" value="1"/>
</dbReference>
<dbReference type="InterPro" id="IPR036388">
    <property type="entry name" value="WH-like_DNA-bd_sf"/>
</dbReference>
<protein>
    <submittedName>
        <fullName evidence="5">Transcriptional regulator MarR family</fullName>
    </submittedName>
</protein>
<proteinExistence type="predicted"/>
<keyword evidence="3" id="KW-0804">Transcription</keyword>
<dbReference type="PROSITE" id="PS01117">
    <property type="entry name" value="HTH_MARR_1"/>
    <property type="match status" value="1"/>
</dbReference>
<evidence type="ECO:0000259" key="4">
    <source>
        <dbReference type="PROSITE" id="PS50995"/>
    </source>
</evidence>
<name>A4ILM0_GEOTN</name>
<feature type="domain" description="HTH marR-type" evidence="4">
    <location>
        <begin position="20"/>
        <end position="152"/>
    </location>
</feature>
<dbReference type="InterPro" id="IPR036390">
    <property type="entry name" value="WH_DNA-bd_sf"/>
</dbReference>
<evidence type="ECO:0000256" key="1">
    <source>
        <dbReference type="ARBA" id="ARBA00023015"/>
    </source>
</evidence>
<dbReference type="InterPro" id="IPR000835">
    <property type="entry name" value="HTH_MarR-typ"/>
</dbReference>
<keyword evidence="1" id="KW-0805">Transcription regulation</keyword>
<reference evidence="5 6" key="1">
    <citation type="journal article" date="2007" name="Proc. Natl. Acad. Sci. U.S.A.">
        <title>Genome and proteome of long-chain alkane degrading Geobacillus thermodenitrificans NG80-2 isolated from a deep-subsurface oil reservoir.</title>
        <authorList>
            <person name="Feng L."/>
            <person name="Wang W."/>
            <person name="Cheng J."/>
            <person name="Ren Y."/>
            <person name="Zhao G."/>
            <person name="Gao C."/>
            <person name="Tang Y."/>
            <person name="Liu X."/>
            <person name="Han W."/>
            <person name="Peng X."/>
            <person name="Liu R."/>
            <person name="Wang L."/>
        </authorList>
    </citation>
    <scope>NUCLEOTIDE SEQUENCE [LARGE SCALE GENOMIC DNA]</scope>
    <source>
        <strain evidence="5 6">NG80-2</strain>
    </source>
</reference>
<accession>A4ILM0</accession>
<dbReference type="Gene3D" id="1.10.10.10">
    <property type="entry name" value="Winged helix-like DNA-binding domain superfamily/Winged helix DNA-binding domain"/>
    <property type="match status" value="1"/>
</dbReference>
<dbReference type="GO" id="GO:0006950">
    <property type="term" value="P:response to stress"/>
    <property type="evidence" value="ECO:0007669"/>
    <property type="project" value="TreeGrafter"/>
</dbReference>
<keyword evidence="2" id="KW-0238">DNA-binding</keyword>
<dbReference type="SUPFAM" id="SSF46785">
    <property type="entry name" value="Winged helix' DNA-binding domain"/>
    <property type="match status" value="1"/>
</dbReference>
<dbReference type="KEGG" id="gtn:GTNG_0846"/>
<dbReference type="GO" id="GO:0003677">
    <property type="term" value="F:DNA binding"/>
    <property type="evidence" value="ECO:0007669"/>
    <property type="project" value="UniProtKB-KW"/>
</dbReference>
<gene>
    <name evidence="5" type="ordered locus">GTNG_0846</name>
</gene>
<dbReference type="Pfam" id="PF01047">
    <property type="entry name" value="MarR"/>
    <property type="match status" value="1"/>
</dbReference>
<dbReference type="AlphaFoldDB" id="A4ILM0"/>
<dbReference type="InterPro" id="IPR023187">
    <property type="entry name" value="Tscrpt_reg_MarR-type_CS"/>
</dbReference>
<dbReference type="PANTHER" id="PTHR33164">
    <property type="entry name" value="TRANSCRIPTIONAL REGULATOR, MARR FAMILY"/>
    <property type="match status" value="1"/>
</dbReference>
<dbReference type="Proteomes" id="UP000001578">
    <property type="component" value="Chromosome"/>
</dbReference>
<dbReference type="GO" id="GO:0003700">
    <property type="term" value="F:DNA-binding transcription factor activity"/>
    <property type="evidence" value="ECO:0007669"/>
    <property type="project" value="InterPro"/>
</dbReference>
<organism evidence="5 6">
    <name type="scientific">Geobacillus thermodenitrificans (strain NG80-2)</name>
    <dbReference type="NCBI Taxonomy" id="420246"/>
    <lineage>
        <taxon>Bacteria</taxon>
        <taxon>Bacillati</taxon>
        <taxon>Bacillota</taxon>
        <taxon>Bacilli</taxon>
        <taxon>Bacillales</taxon>
        <taxon>Anoxybacillaceae</taxon>
        <taxon>Geobacillus</taxon>
    </lineage>
</organism>
<dbReference type="EMBL" id="CP000557">
    <property type="protein sequence ID" value="ABO66224.1"/>
    <property type="molecule type" value="Genomic_DNA"/>
</dbReference>
<evidence type="ECO:0000313" key="6">
    <source>
        <dbReference type="Proteomes" id="UP000001578"/>
    </source>
</evidence>
<dbReference type="InterPro" id="IPR039422">
    <property type="entry name" value="MarR/SlyA-like"/>
</dbReference>
<dbReference type="PRINTS" id="PR00598">
    <property type="entry name" value="HTHMARR"/>
</dbReference>
<evidence type="ECO:0000256" key="3">
    <source>
        <dbReference type="ARBA" id="ARBA00023163"/>
    </source>
</evidence>
<sequence length="162" mass="18351">MVKCKGLNGMEQKEQELEQSLKLFIVLSRAYRAVSDQVNKSICSCGVNPTEFAVLELLYHKGDQPLQQIGEKILLASGSITYVVDKLENKGLIVRRACERDRRVTYASITEEGRRFIERVFPKHAEKIHETISALTAEEKEQAITLLKKLGYGAKNAQQNRD</sequence>
<evidence type="ECO:0000313" key="5">
    <source>
        <dbReference type="EMBL" id="ABO66224.1"/>
    </source>
</evidence>
<dbReference type="HOGENOM" id="CLU_083287_27_2_9"/>
<evidence type="ECO:0000256" key="2">
    <source>
        <dbReference type="ARBA" id="ARBA00023125"/>
    </source>
</evidence>
<dbReference type="SMART" id="SM00347">
    <property type="entry name" value="HTH_MARR"/>
    <property type="match status" value="1"/>
</dbReference>